<dbReference type="EMBL" id="BPLR01003982">
    <property type="protein sequence ID" value="GIX91023.1"/>
    <property type="molecule type" value="Genomic_DNA"/>
</dbReference>
<protein>
    <submittedName>
        <fullName evidence="1">Uncharacterized protein</fullName>
    </submittedName>
</protein>
<proteinExistence type="predicted"/>
<accession>A0AAV4P4R9</accession>
<sequence>MVTEKQVSSESCALSNADFTILDFMTKFSASSSNPNQRNSRKSGSKLLASLFRRLMALSASMQDDPTCVAVTTLICSSHYDDYRTA</sequence>
<reference evidence="1 2" key="1">
    <citation type="submission" date="2021-06" db="EMBL/GenBank/DDBJ databases">
        <title>Caerostris extrusa draft genome.</title>
        <authorList>
            <person name="Kono N."/>
            <person name="Arakawa K."/>
        </authorList>
    </citation>
    <scope>NUCLEOTIDE SEQUENCE [LARGE SCALE GENOMIC DNA]</scope>
</reference>
<keyword evidence="2" id="KW-1185">Reference proteome</keyword>
<gene>
    <name evidence="1" type="ORF">CEXT_258251</name>
</gene>
<evidence type="ECO:0000313" key="1">
    <source>
        <dbReference type="EMBL" id="GIX91023.1"/>
    </source>
</evidence>
<evidence type="ECO:0000313" key="2">
    <source>
        <dbReference type="Proteomes" id="UP001054945"/>
    </source>
</evidence>
<organism evidence="1 2">
    <name type="scientific">Caerostris extrusa</name>
    <name type="common">Bark spider</name>
    <name type="synonym">Caerostris bankana</name>
    <dbReference type="NCBI Taxonomy" id="172846"/>
    <lineage>
        <taxon>Eukaryota</taxon>
        <taxon>Metazoa</taxon>
        <taxon>Ecdysozoa</taxon>
        <taxon>Arthropoda</taxon>
        <taxon>Chelicerata</taxon>
        <taxon>Arachnida</taxon>
        <taxon>Araneae</taxon>
        <taxon>Araneomorphae</taxon>
        <taxon>Entelegynae</taxon>
        <taxon>Araneoidea</taxon>
        <taxon>Araneidae</taxon>
        <taxon>Caerostris</taxon>
    </lineage>
</organism>
<dbReference type="AlphaFoldDB" id="A0AAV4P4R9"/>
<name>A0AAV4P4R9_CAEEX</name>
<comment type="caution">
    <text evidence="1">The sequence shown here is derived from an EMBL/GenBank/DDBJ whole genome shotgun (WGS) entry which is preliminary data.</text>
</comment>
<dbReference type="Proteomes" id="UP001054945">
    <property type="component" value="Unassembled WGS sequence"/>
</dbReference>